<organism evidence="3 4">
    <name type="scientific">Syntrophus gentianae</name>
    <dbReference type="NCBI Taxonomy" id="43775"/>
    <lineage>
        <taxon>Bacteria</taxon>
        <taxon>Pseudomonadati</taxon>
        <taxon>Thermodesulfobacteriota</taxon>
        <taxon>Syntrophia</taxon>
        <taxon>Syntrophales</taxon>
        <taxon>Syntrophaceae</taxon>
        <taxon>Syntrophus</taxon>
    </lineage>
</organism>
<dbReference type="RefSeq" id="WP_093881768.1">
    <property type="nucleotide sequence ID" value="NZ_FOBS01000001.1"/>
</dbReference>
<accession>A0A1H7U9M7</accession>
<feature type="transmembrane region" description="Helical" evidence="1">
    <location>
        <begin position="213"/>
        <end position="232"/>
    </location>
</feature>
<keyword evidence="1" id="KW-1133">Transmembrane helix</keyword>
<name>A0A1H7U9M7_9BACT</name>
<evidence type="ECO:0000256" key="2">
    <source>
        <dbReference type="SAM" id="SignalP"/>
    </source>
</evidence>
<dbReference type="InterPro" id="IPR029062">
    <property type="entry name" value="Class_I_gatase-like"/>
</dbReference>
<gene>
    <name evidence="3" type="ORF">SAMN04489760_10145</name>
</gene>
<dbReference type="SUPFAM" id="SSF52317">
    <property type="entry name" value="Class I glutamine amidotransferase-like"/>
    <property type="match status" value="1"/>
</dbReference>
<dbReference type="InterPro" id="IPR022472">
    <property type="entry name" value="VPLPA-CTERM"/>
</dbReference>
<dbReference type="EMBL" id="FOBS01000001">
    <property type="protein sequence ID" value="SEL93466.1"/>
    <property type="molecule type" value="Genomic_DNA"/>
</dbReference>
<keyword evidence="4" id="KW-1185">Reference proteome</keyword>
<dbReference type="NCBIfam" id="TIGR03370">
    <property type="entry name" value="VPLPA-CTERM"/>
    <property type="match status" value="1"/>
</dbReference>
<keyword evidence="2" id="KW-0732">Signal</keyword>
<proteinExistence type="predicted"/>
<dbReference type="Proteomes" id="UP000198744">
    <property type="component" value="Unassembled WGS sequence"/>
</dbReference>
<keyword evidence="1" id="KW-0472">Membrane</keyword>
<reference evidence="3 4" key="1">
    <citation type="submission" date="2016-10" db="EMBL/GenBank/DDBJ databases">
        <authorList>
            <person name="de Groot N.N."/>
        </authorList>
    </citation>
    <scope>NUCLEOTIDE SEQUENCE [LARGE SCALE GENOMIC DNA]</scope>
    <source>
        <strain evidence="3 4">DSM 8423</strain>
    </source>
</reference>
<keyword evidence="1" id="KW-0812">Transmembrane</keyword>
<dbReference type="OrthoDB" id="7155509at2"/>
<evidence type="ECO:0000313" key="4">
    <source>
        <dbReference type="Proteomes" id="UP000198744"/>
    </source>
</evidence>
<sequence length="237" mass="25045">MKKILLFVCACLMFLTLGTTSFAATVLLSDSGGALGYGYGYSSWTNMTNALDTATGNQVTVVSNFSNLSQMMTYDALWLDQRWTSGSLAATEVSNIASFIATGRKVVMIGENSSWTSWNNQILGIVGGTFAGESSATAYPIVFNSLTNGISSIDLPTAGLANGGTALFDQNFATLWGSNVLTLLDVNVLDNSYGNAQFETNVANWVADSGPVVPIPAAVWLLGSGLIGLFGLRRKFN</sequence>
<feature type="signal peptide" evidence="2">
    <location>
        <begin position="1"/>
        <end position="23"/>
    </location>
</feature>
<evidence type="ECO:0000313" key="3">
    <source>
        <dbReference type="EMBL" id="SEL93466.1"/>
    </source>
</evidence>
<feature type="chain" id="PRO_5011685827" evidence="2">
    <location>
        <begin position="24"/>
        <end position="237"/>
    </location>
</feature>
<protein>
    <submittedName>
        <fullName evidence="3">VPLPA-CTERM protein sorting domain-containing protein</fullName>
    </submittedName>
</protein>
<evidence type="ECO:0000256" key="1">
    <source>
        <dbReference type="SAM" id="Phobius"/>
    </source>
</evidence>
<dbReference type="AlphaFoldDB" id="A0A1H7U9M7"/>